<protein>
    <submittedName>
        <fullName evidence="1">Uncharacterized protein</fullName>
    </submittedName>
</protein>
<evidence type="ECO:0000313" key="2">
    <source>
        <dbReference type="Proteomes" id="UP000265750"/>
    </source>
</evidence>
<organism evidence="1 2">
    <name type="scientific">Aureimonas flava</name>
    <dbReference type="NCBI Taxonomy" id="2320271"/>
    <lineage>
        <taxon>Bacteria</taxon>
        <taxon>Pseudomonadati</taxon>
        <taxon>Pseudomonadota</taxon>
        <taxon>Alphaproteobacteria</taxon>
        <taxon>Hyphomicrobiales</taxon>
        <taxon>Aurantimonadaceae</taxon>
        <taxon>Aureimonas</taxon>
    </lineage>
</organism>
<accession>A0A3A1WLL9</accession>
<comment type="caution">
    <text evidence="1">The sequence shown here is derived from an EMBL/GenBank/DDBJ whole genome shotgun (WGS) entry which is preliminary data.</text>
</comment>
<sequence length="99" mass="11305">MYMRFEETASARTDTDKLMDAAVIADRPPYRTTFSRAQRDLLDLIPVPGSTISLDEALQIVGHDHTHPYGQIIVLMNRGVIDAEYDRHVIDPEIVLRRL</sequence>
<dbReference type="RefSeq" id="WP_119539357.1">
    <property type="nucleotide sequence ID" value="NZ_QYRN01000004.1"/>
</dbReference>
<proteinExistence type="predicted"/>
<reference evidence="2" key="1">
    <citation type="submission" date="2018-09" db="EMBL/GenBank/DDBJ databases">
        <authorList>
            <person name="Tuo L."/>
        </authorList>
    </citation>
    <scope>NUCLEOTIDE SEQUENCE [LARGE SCALE GENOMIC DNA]</scope>
    <source>
        <strain evidence="2">M2BS4Y-1</strain>
    </source>
</reference>
<dbReference type="Proteomes" id="UP000265750">
    <property type="component" value="Unassembled WGS sequence"/>
</dbReference>
<dbReference type="EMBL" id="QYRN01000004">
    <property type="protein sequence ID" value="RIY01246.1"/>
    <property type="molecule type" value="Genomic_DNA"/>
</dbReference>
<gene>
    <name evidence="1" type="ORF">D3218_07690</name>
</gene>
<dbReference type="OrthoDB" id="7916571at2"/>
<evidence type="ECO:0000313" key="1">
    <source>
        <dbReference type="EMBL" id="RIY01246.1"/>
    </source>
</evidence>
<name>A0A3A1WLL9_9HYPH</name>
<keyword evidence="2" id="KW-1185">Reference proteome</keyword>
<dbReference type="AlphaFoldDB" id="A0A3A1WLL9"/>